<feature type="transmembrane region" description="Helical" evidence="7">
    <location>
        <begin position="390"/>
        <end position="411"/>
    </location>
</feature>
<evidence type="ECO:0000256" key="4">
    <source>
        <dbReference type="ARBA" id="ARBA00022989"/>
    </source>
</evidence>
<keyword evidence="3 7" id="KW-0812">Transmembrane</keyword>
<name>A0A0R3S258_9BILA</name>
<feature type="transmembrane region" description="Helical" evidence="7">
    <location>
        <begin position="155"/>
        <end position="181"/>
    </location>
</feature>
<accession>A0A0R3S258</accession>
<comment type="subcellular location">
    <subcellularLocation>
        <location evidence="1">Membrane</location>
        <topology evidence="1">Multi-pass membrane protein</topology>
    </subcellularLocation>
</comment>
<sequence length="490" mass="54351">MVQYERTMMNDGDSELMVASVWSRGRKFASIGVLLLINLLNYMDRFTIAGVLTQIQKYFDIDDSKAGLLQTVFVVFYMMIAPICGYCGDRYNRKFIMEVGLIVWMVSVALSTLCGPAQFYLFMLCRGLVGVGEASYVTIAPTIIADIFTRNQRSYAFMVFYFAIPVGSGLGYATGAAFSLWTNTWQWGVRVTPIFGIICFLLLFFIIEEPVRGEPVHSNQMLSSFTADIKYLLTVRTYITTTLGLTSIAFVVGCLAWWTPTLMQYAWGVHHGTSYISDEVKAAMGLLFGIVTCLAGFFGVLFGSVLSQIWQSGFGIIPKNDHADLHACVLGSLLAVPFLYLGLMLSSKNVALCLIFTFLTVTGCCVNWAVSMDILMSIMSSRRRSIATAVQTLTLHLLGDAFSPYLIGLISDAIRGSERSTLAHFIALQRSLFVPNFVLCFGSFMFLVSTFYIDQDRRKANDSTHGEQITTENASDTSPLIDSVEHLLTT</sequence>
<dbReference type="Pfam" id="PF07690">
    <property type="entry name" value="MFS_1"/>
    <property type="match status" value="1"/>
</dbReference>
<evidence type="ECO:0000313" key="9">
    <source>
        <dbReference type="Proteomes" id="UP000050640"/>
    </source>
</evidence>
<reference evidence="10" key="1">
    <citation type="submission" date="2017-02" db="UniProtKB">
        <authorList>
            <consortium name="WormBaseParasite"/>
        </authorList>
    </citation>
    <scope>IDENTIFICATION</scope>
</reference>
<feature type="transmembrane region" description="Helical" evidence="7">
    <location>
        <begin position="238"/>
        <end position="258"/>
    </location>
</feature>
<comment type="similarity">
    <text evidence="6">Belongs to the major facilitator superfamily. Spinster (TC 2.A.1.49) family.</text>
</comment>
<feature type="transmembrane region" description="Helical" evidence="7">
    <location>
        <begin position="187"/>
        <end position="207"/>
    </location>
</feature>
<dbReference type="STRING" id="1147741.A0A0R3S258"/>
<evidence type="ECO:0000256" key="5">
    <source>
        <dbReference type="ARBA" id="ARBA00023136"/>
    </source>
</evidence>
<organism evidence="9 10">
    <name type="scientific">Elaeophora elaphi</name>
    <dbReference type="NCBI Taxonomy" id="1147741"/>
    <lineage>
        <taxon>Eukaryota</taxon>
        <taxon>Metazoa</taxon>
        <taxon>Ecdysozoa</taxon>
        <taxon>Nematoda</taxon>
        <taxon>Chromadorea</taxon>
        <taxon>Rhabditida</taxon>
        <taxon>Spirurina</taxon>
        <taxon>Spiruromorpha</taxon>
        <taxon>Filarioidea</taxon>
        <taxon>Onchocercidae</taxon>
        <taxon>Elaeophora</taxon>
    </lineage>
</organism>
<dbReference type="WBParaSite" id="EEL_0000878301-mRNA-1">
    <property type="protein sequence ID" value="EEL_0000878301-mRNA-1"/>
    <property type="gene ID" value="EEL_0000878301"/>
</dbReference>
<dbReference type="InterPro" id="IPR036259">
    <property type="entry name" value="MFS_trans_sf"/>
</dbReference>
<proteinExistence type="inferred from homology"/>
<evidence type="ECO:0000256" key="7">
    <source>
        <dbReference type="SAM" id="Phobius"/>
    </source>
</evidence>
<evidence type="ECO:0000256" key="3">
    <source>
        <dbReference type="ARBA" id="ARBA00022692"/>
    </source>
</evidence>
<evidence type="ECO:0000256" key="1">
    <source>
        <dbReference type="ARBA" id="ARBA00004141"/>
    </source>
</evidence>
<dbReference type="CDD" id="cd17328">
    <property type="entry name" value="MFS_spinster_like"/>
    <property type="match status" value="1"/>
</dbReference>
<evidence type="ECO:0000256" key="6">
    <source>
        <dbReference type="ARBA" id="ARBA00024338"/>
    </source>
</evidence>
<keyword evidence="9" id="KW-1185">Reference proteome</keyword>
<dbReference type="GO" id="GO:0016020">
    <property type="term" value="C:membrane"/>
    <property type="evidence" value="ECO:0007669"/>
    <property type="project" value="UniProtKB-SubCell"/>
</dbReference>
<feature type="transmembrane region" description="Helical" evidence="7">
    <location>
        <begin position="68"/>
        <end position="87"/>
    </location>
</feature>
<dbReference type="Proteomes" id="UP000050640">
    <property type="component" value="Unplaced"/>
</dbReference>
<evidence type="ECO:0000313" key="10">
    <source>
        <dbReference type="WBParaSite" id="EEL_0000878301-mRNA-1"/>
    </source>
</evidence>
<dbReference type="Gene3D" id="1.20.1250.20">
    <property type="entry name" value="MFS general substrate transporter like domains"/>
    <property type="match status" value="1"/>
</dbReference>
<dbReference type="AlphaFoldDB" id="A0A0R3S258"/>
<dbReference type="PANTHER" id="PTHR23505:SF79">
    <property type="entry name" value="PROTEIN SPINSTER"/>
    <property type="match status" value="1"/>
</dbReference>
<feature type="transmembrane region" description="Helical" evidence="7">
    <location>
        <begin position="323"/>
        <end position="343"/>
    </location>
</feature>
<feature type="transmembrane region" description="Helical" evidence="7">
    <location>
        <begin position="431"/>
        <end position="453"/>
    </location>
</feature>
<keyword evidence="4 7" id="KW-1133">Transmembrane helix</keyword>
<feature type="transmembrane region" description="Helical" evidence="7">
    <location>
        <begin position="28"/>
        <end position="48"/>
    </location>
</feature>
<evidence type="ECO:0000256" key="2">
    <source>
        <dbReference type="ARBA" id="ARBA00022448"/>
    </source>
</evidence>
<dbReference type="InterPro" id="IPR044770">
    <property type="entry name" value="MFS_spinster-like"/>
</dbReference>
<feature type="transmembrane region" description="Helical" evidence="7">
    <location>
        <begin position="282"/>
        <end position="302"/>
    </location>
</feature>
<protein>
    <submittedName>
        <fullName evidence="10">MFS domain-containing protein</fullName>
    </submittedName>
</protein>
<dbReference type="SUPFAM" id="SSF103473">
    <property type="entry name" value="MFS general substrate transporter"/>
    <property type="match status" value="1"/>
</dbReference>
<feature type="transmembrane region" description="Helical" evidence="7">
    <location>
        <begin position="127"/>
        <end position="148"/>
    </location>
</feature>
<dbReference type="PANTHER" id="PTHR23505">
    <property type="entry name" value="SPINSTER"/>
    <property type="match status" value="1"/>
</dbReference>
<feature type="transmembrane region" description="Helical" evidence="7">
    <location>
        <begin position="349"/>
        <end position="370"/>
    </location>
</feature>
<dbReference type="GO" id="GO:0022857">
    <property type="term" value="F:transmembrane transporter activity"/>
    <property type="evidence" value="ECO:0007669"/>
    <property type="project" value="InterPro"/>
</dbReference>
<dbReference type="PROSITE" id="PS50850">
    <property type="entry name" value="MFS"/>
    <property type="match status" value="1"/>
</dbReference>
<evidence type="ECO:0000259" key="8">
    <source>
        <dbReference type="PROSITE" id="PS50850"/>
    </source>
</evidence>
<keyword evidence="2" id="KW-0813">Transport</keyword>
<feature type="domain" description="Major facilitator superfamily (MFS) profile" evidence="8">
    <location>
        <begin position="30"/>
        <end position="458"/>
    </location>
</feature>
<keyword evidence="5 7" id="KW-0472">Membrane</keyword>
<dbReference type="InterPro" id="IPR011701">
    <property type="entry name" value="MFS"/>
</dbReference>
<feature type="transmembrane region" description="Helical" evidence="7">
    <location>
        <begin position="99"/>
        <end position="121"/>
    </location>
</feature>
<dbReference type="InterPro" id="IPR020846">
    <property type="entry name" value="MFS_dom"/>
</dbReference>